<evidence type="ECO:0000313" key="1">
    <source>
        <dbReference type="EMBL" id="TFB82406.1"/>
    </source>
</evidence>
<dbReference type="OrthoDB" id="9983262at2"/>
<dbReference type="Proteomes" id="UP000297654">
    <property type="component" value="Unassembled WGS sequence"/>
</dbReference>
<reference evidence="1 2" key="1">
    <citation type="submission" date="2019-03" db="EMBL/GenBank/DDBJ databases">
        <title>Genomics of glacier-inhabiting Cryobacterium strains.</title>
        <authorList>
            <person name="Liu Q."/>
            <person name="Xin Y.-H."/>
        </authorList>
    </citation>
    <scope>NUCLEOTIDE SEQUENCE [LARGE SCALE GENOMIC DNA]</scope>
    <source>
        <strain evidence="1 2">Hh15</strain>
    </source>
</reference>
<dbReference type="AlphaFoldDB" id="A0A1H8LSX7"/>
<protein>
    <submittedName>
        <fullName evidence="1">Uncharacterized protein</fullName>
    </submittedName>
</protein>
<accession>A0A1H8LSX7</accession>
<proteinExistence type="predicted"/>
<comment type="caution">
    <text evidence="1">The sequence shown here is derived from an EMBL/GenBank/DDBJ whole genome shotgun (WGS) entry which is preliminary data.</text>
</comment>
<keyword evidence="2" id="KW-1185">Reference proteome</keyword>
<name>A0A1H8LSX7_9MICO</name>
<gene>
    <name evidence="1" type="ORF">E3O10_17600</name>
</gene>
<organism evidence="1 2">
    <name type="scientific">Cryobacterium luteum</name>
    <dbReference type="NCBI Taxonomy" id="1424661"/>
    <lineage>
        <taxon>Bacteria</taxon>
        <taxon>Bacillati</taxon>
        <taxon>Actinomycetota</taxon>
        <taxon>Actinomycetes</taxon>
        <taxon>Micrococcales</taxon>
        <taxon>Microbacteriaceae</taxon>
        <taxon>Cryobacterium</taxon>
    </lineage>
</organism>
<dbReference type="EMBL" id="SOFF01000061">
    <property type="protein sequence ID" value="TFB82406.1"/>
    <property type="molecule type" value="Genomic_DNA"/>
</dbReference>
<evidence type="ECO:0000313" key="2">
    <source>
        <dbReference type="Proteomes" id="UP000297654"/>
    </source>
</evidence>
<sequence>MLSTLAGDGDMRSARIFTDAGNLMLSINAIECGENLLVIASTYNEALSDPDDDKPSGEKWLGCLMVVAAHRSASAGSANTCMS</sequence>
<dbReference type="RefSeq" id="WP_092112704.1">
    <property type="nucleotide sequence ID" value="NZ_FOCN01000031.1"/>
</dbReference>